<organism evidence="1 2">
    <name type="scientific">Mycena maculata</name>
    <dbReference type="NCBI Taxonomy" id="230809"/>
    <lineage>
        <taxon>Eukaryota</taxon>
        <taxon>Fungi</taxon>
        <taxon>Dikarya</taxon>
        <taxon>Basidiomycota</taxon>
        <taxon>Agaricomycotina</taxon>
        <taxon>Agaricomycetes</taxon>
        <taxon>Agaricomycetidae</taxon>
        <taxon>Agaricales</taxon>
        <taxon>Marasmiineae</taxon>
        <taxon>Mycenaceae</taxon>
        <taxon>Mycena</taxon>
    </lineage>
</organism>
<evidence type="ECO:0000313" key="1">
    <source>
        <dbReference type="EMBL" id="KAJ7765460.1"/>
    </source>
</evidence>
<reference evidence="1" key="1">
    <citation type="submission" date="2023-03" db="EMBL/GenBank/DDBJ databases">
        <title>Massive genome expansion in bonnet fungi (Mycena s.s.) driven by repeated elements and novel gene families across ecological guilds.</title>
        <authorList>
            <consortium name="Lawrence Berkeley National Laboratory"/>
            <person name="Harder C.B."/>
            <person name="Miyauchi S."/>
            <person name="Viragh M."/>
            <person name="Kuo A."/>
            <person name="Thoen E."/>
            <person name="Andreopoulos B."/>
            <person name="Lu D."/>
            <person name="Skrede I."/>
            <person name="Drula E."/>
            <person name="Henrissat B."/>
            <person name="Morin E."/>
            <person name="Kohler A."/>
            <person name="Barry K."/>
            <person name="LaButti K."/>
            <person name="Morin E."/>
            <person name="Salamov A."/>
            <person name="Lipzen A."/>
            <person name="Mereny Z."/>
            <person name="Hegedus B."/>
            <person name="Baldrian P."/>
            <person name="Stursova M."/>
            <person name="Weitz H."/>
            <person name="Taylor A."/>
            <person name="Grigoriev I.V."/>
            <person name="Nagy L.G."/>
            <person name="Martin F."/>
            <person name="Kauserud H."/>
        </authorList>
    </citation>
    <scope>NUCLEOTIDE SEQUENCE</scope>
    <source>
        <strain evidence="1">CBHHK188m</strain>
    </source>
</reference>
<name>A0AAD7NL83_9AGAR</name>
<accession>A0AAD7NL83</accession>
<gene>
    <name evidence="1" type="ORF">DFH07DRAFT_770168</name>
</gene>
<dbReference type="Proteomes" id="UP001215280">
    <property type="component" value="Unassembled WGS sequence"/>
</dbReference>
<proteinExistence type="predicted"/>
<evidence type="ECO:0000313" key="2">
    <source>
        <dbReference type="Proteomes" id="UP001215280"/>
    </source>
</evidence>
<keyword evidence="2" id="KW-1185">Reference proteome</keyword>
<protein>
    <submittedName>
        <fullName evidence="1">Uncharacterized protein</fullName>
    </submittedName>
</protein>
<comment type="caution">
    <text evidence="1">The sequence shown here is derived from an EMBL/GenBank/DDBJ whole genome shotgun (WGS) entry which is preliminary data.</text>
</comment>
<dbReference type="EMBL" id="JARJLG010000035">
    <property type="protein sequence ID" value="KAJ7765460.1"/>
    <property type="molecule type" value="Genomic_DNA"/>
</dbReference>
<sequence>MPARSKALQVRKLHAAATTVGFAMGLLPWMGSLEAWTVQMQRVGGLSRCWVGCSAVFRLSRRQLDKTEEHLLEVKNQSADLLATIFVQSPPSLTTGTMQEFPQELVDATIEAMDSDSDESVVTDALLACSLLVHASAGTADAGCLHHRDFSAHEIPRNAGKRMASRTSEYRFNLSEKGGRDTASGPMFWPLPNPGSVQFSFTGSGTADLFGAIAQSGWMRRINFSCCIFYQPFATFPISSTTIIEELHFNGVPDAMTMVVFLGKVVTITTLAAHGGEEFNAIMAMVPFLGIQRPDLTLDDAPDDDELQLPDLACMQGVDRFKMTVCLDGMNWDYLLPVIGAWLETVSLPTEWDLAVTLTADIKAEPSPVWWQ</sequence>
<dbReference type="AlphaFoldDB" id="A0AAD7NL83"/>